<protein>
    <submittedName>
        <fullName evidence="1">Uncharacterized protein</fullName>
    </submittedName>
</protein>
<keyword evidence="2" id="KW-1185">Reference proteome</keyword>
<reference evidence="1 2" key="3">
    <citation type="journal article" date="2010" name="BMC Genomics">
        <title>Transcriptome sequencing and comparative analysis of cucumber flowers with different sex types.</title>
        <authorList>
            <person name="Guo S."/>
            <person name="Zheng Y."/>
            <person name="Joung J.G."/>
            <person name="Liu S."/>
            <person name="Zhang Z."/>
            <person name="Crasta O.R."/>
            <person name="Sobral B.W."/>
            <person name="Xu Y."/>
            <person name="Huang S."/>
            <person name="Fei Z."/>
        </authorList>
    </citation>
    <scope>NUCLEOTIDE SEQUENCE [LARGE SCALE GENOMIC DNA]</scope>
    <source>
        <strain evidence="2">cv. 9930</strain>
    </source>
</reference>
<sequence>MKKLHSRIRKKAKDIIRKRFGGQHGETYPEFIEWLRKVDNKLSNNISQEIENEDEDGWDKKVFNGSCHNLAQRHQLGRQTKKELNLSIQQGKEFINQFHARHEFVSCIILPSFAGKMGY</sequence>
<dbReference type="AlphaFoldDB" id="A0A0A0LNH4"/>
<evidence type="ECO:0000313" key="2">
    <source>
        <dbReference type="Proteomes" id="UP000029981"/>
    </source>
</evidence>
<gene>
    <name evidence="1" type="ORF">Csa_2G433390</name>
</gene>
<name>A0A0A0LNH4_CUCSA</name>
<proteinExistence type="predicted"/>
<accession>A0A0A0LNH4</accession>
<dbReference type="Gramene" id="KGN63373">
    <property type="protein sequence ID" value="KGN63373"/>
    <property type="gene ID" value="Csa_2G433390"/>
</dbReference>
<dbReference type="Proteomes" id="UP000029981">
    <property type="component" value="Chromosome 2"/>
</dbReference>
<reference evidence="1 2" key="1">
    <citation type="journal article" date="2009" name="Nat. Genet.">
        <title>The genome of the cucumber, Cucumis sativus L.</title>
        <authorList>
            <person name="Huang S."/>
            <person name="Li R."/>
            <person name="Zhang Z."/>
            <person name="Li L."/>
            <person name="Gu X."/>
            <person name="Fan W."/>
            <person name="Lucas W.J."/>
            <person name="Wang X."/>
            <person name="Xie B."/>
            <person name="Ni P."/>
            <person name="Ren Y."/>
            <person name="Zhu H."/>
            <person name="Li J."/>
            <person name="Lin K."/>
            <person name="Jin W."/>
            <person name="Fei Z."/>
            <person name="Li G."/>
            <person name="Staub J."/>
            <person name="Kilian A."/>
            <person name="van der Vossen E.A."/>
            <person name="Wu Y."/>
            <person name="Guo J."/>
            <person name="He J."/>
            <person name="Jia Z."/>
            <person name="Ren Y."/>
            <person name="Tian G."/>
            <person name="Lu Y."/>
            <person name="Ruan J."/>
            <person name="Qian W."/>
            <person name="Wang M."/>
            <person name="Huang Q."/>
            <person name="Li B."/>
            <person name="Xuan Z."/>
            <person name="Cao J."/>
            <person name="Asan"/>
            <person name="Wu Z."/>
            <person name="Zhang J."/>
            <person name="Cai Q."/>
            <person name="Bai Y."/>
            <person name="Zhao B."/>
            <person name="Han Y."/>
            <person name="Li Y."/>
            <person name="Li X."/>
            <person name="Wang S."/>
            <person name="Shi Q."/>
            <person name="Liu S."/>
            <person name="Cho W.K."/>
            <person name="Kim J.Y."/>
            <person name="Xu Y."/>
            <person name="Heller-Uszynska K."/>
            <person name="Miao H."/>
            <person name="Cheng Z."/>
            <person name="Zhang S."/>
            <person name="Wu J."/>
            <person name="Yang Y."/>
            <person name="Kang H."/>
            <person name="Li M."/>
            <person name="Liang H."/>
            <person name="Ren X."/>
            <person name="Shi Z."/>
            <person name="Wen M."/>
            <person name="Jian M."/>
            <person name="Yang H."/>
            <person name="Zhang G."/>
            <person name="Yang Z."/>
            <person name="Chen R."/>
            <person name="Liu S."/>
            <person name="Li J."/>
            <person name="Ma L."/>
            <person name="Liu H."/>
            <person name="Zhou Y."/>
            <person name="Zhao J."/>
            <person name="Fang X."/>
            <person name="Li G."/>
            <person name="Fang L."/>
            <person name="Li Y."/>
            <person name="Liu D."/>
            <person name="Zheng H."/>
            <person name="Zhang Y."/>
            <person name="Qin N."/>
            <person name="Li Z."/>
            <person name="Yang G."/>
            <person name="Yang S."/>
            <person name="Bolund L."/>
            <person name="Kristiansen K."/>
            <person name="Zheng H."/>
            <person name="Li S."/>
            <person name="Zhang X."/>
            <person name="Yang H."/>
            <person name="Wang J."/>
            <person name="Sun R."/>
            <person name="Zhang B."/>
            <person name="Jiang S."/>
            <person name="Wang J."/>
            <person name="Du Y."/>
            <person name="Li S."/>
        </authorList>
    </citation>
    <scope>NUCLEOTIDE SEQUENCE [LARGE SCALE GENOMIC DNA]</scope>
    <source>
        <strain evidence="2">cv. 9930</strain>
    </source>
</reference>
<organism evidence="1 2">
    <name type="scientific">Cucumis sativus</name>
    <name type="common">Cucumber</name>
    <dbReference type="NCBI Taxonomy" id="3659"/>
    <lineage>
        <taxon>Eukaryota</taxon>
        <taxon>Viridiplantae</taxon>
        <taxon>Streptophyta</taxon>
        <taxon>Embryophyta</taxon>
        <taxon>Tracheophyta</taxon>
        <taxon>Spermatophyta</taxon>
        <taxon>Magnoliopsida</taxon>
        <taxon>eudicotyledons</taxon>
        <taxon>Gunneridae</taxon>
        <taxon>Pentapetalae</taxon>
        <taxon>rosids</taxon>
        <taxon>fabids</taxon>
        <taxon>Cucurbitales</taxon>
        <taxon>Cucurbitaceae</taxon>
        <taxon>Benincaseae</taxon>
        <taxon>Cucumis</taxon>
    </lineage>
</organism>
<evidence type="ECO:0000313" key="1">
    <source>
        <dbReference type="EMBL" id="KGN63373.1"/>
    </source>
</evidence>
<reference evidence="1 2" key="4">
    <citation type="journal article" date="2011" name="BMC Genomics">
        <title>RNA-Seq improves annotation of protein-coding genes in the cucumber genome.</title>
        <authorList>
            <person name="Li Z."/>
            <person name="Zhang Z."/>
            <person name="Yan P."/>
            <person name="Huang S."/>
            <person name="Fei Z."/>
            <person name="Lin K."/>
        </authorList>
    </citation>
    <scope>NUCLEOTIDE SEQUENCE [LARGE SCALE GENOMIC DNA]</scope>
    <source>
        <strain evidence="2">cv. 9930</strain>
    </source>
</reference>
<reference evidence="1 2" key="2">
    <citation type="journal article" date="2009" name="PLoS ONE">
        <title>An integrated genetic and cytogenetic map of the cucumber genome.</title>
        <authorList>
            <person name="Ren Y."/>
            <person name="Zhang Z."/>
            <person name="Liu J."/>
            <person name="Staub J.E."/>
            <person name="Han Y."/>
            <person name="Cheng Z."/>
            <person name="Li X."/>
            <person name="Lu J."/>
            <person name="Miao H."/>
            <person name="Kang H."/>
            <person name="Xie B."/>
            <person name="Gu X."/>
            <person name="Wang X."/>
            <person name="Du Y."/>
            <person name="Jin W."/>
            <person name="Huang S."/>
        </authorList>
    </citation>
    <scope>NUCLEOTIDE SEQUENCE [LARGE SCALE GENOMIC DNA]</scope>
    <source>
        <strain evidence="2">cv. 9930</strain>
    </source>
</reference>
<dbReference type="EMBL" id="CM002923">
    <property type="protein sequence ID" value="KGN63373.1"/>
    <property type="molecule type" value="Genomic_DNA"/>
</dbReference>